<dbReference type="InterPro" id="IPR009078">
    <property type="entry name" value="Ferritin-like_SF"/>
</dbReference>
<organism evidence="2 3">
    <name type="scientific">Insolitispirillum peregrinum</name>
    <dbReference type="NCBI Taxonomy" id="80876"/>
    <lineage>
        <taxon>Bacteria</taxon>
        <taxon>Pseudomonadati</taxon>
        <taxon>Pseudomonadota</taxon>
        <taxon>Alphaproteobacteria</taxon>
        <taxon>Rhodospirillales</taxon>
        <taxon>Novispirillaceae</taxon>
        <taxon>Insolitispirillum</taxon>
    </lineage>
</organism>
<dbReference type="SUPFAM" id="SSF47240">
    <property type="entry name" value="Ferritin-like"/>
    <property type="match status" value="1"/>
</dbReference>
<name>A0A1N7Q7G5_9PROT</name>
<reference evidence="2 3" key="1">
    <citation type="submission" date="2017-01" db="EMBL/GenBank/DDBJ databases">
        <authorList>
            <person name="Mah S.A."/>
            <person name="Swanson W.J."/>
            <person name="Moy G.W."/>
            <person name="Vacquier V.D."/>
        </authorList>
    </citation>
    <scope>NUCLEOTIDE SEQUENCE [LARGE SCALE GENOMIC DNA]</scope>
    <source>
        <strain evidence="2 3">DSM 11589</strain>
    </source>
</reference>
<dbReference type="PANTHER" id="PTHR42782">
    <property type="entry name" value="SI:CH73-314G15.3"/>
    <property type="match status" value="1"/>
</dbReference>
<dbReference type="PANTHER" id="PTHR42782:SF2">
    <property type="entry name" value="3-OXOACYL-[ACYL-CARRIER-PROTEIN] SYNTHASE-LIKE PROTEIN"/>
    <property type="match status" value="1"/>
</dbReference>
<dbReference type="CDD" id="cd00657">
    <property type="entry name" value="Ferritin_like"/>
    <property type="match status" value="1"/>
</dbReference>
<dbReference type="InterPro" id="IPR007402">
    <property type="entry name" value="DUF455"/>
</dbReference>
<evidence type="ECO:0000313" key="2">
    <source>
        <dbReference type="EMBL" id="SIT18795.1"/>
    </source>
</evidence>
<keyword evidence="3" id="KW-1185">Reference proteome</keyword>
<dbReference type="Pfam" id="PF04305">
    <property type="entry name" value="DUF455"/>
    <property type="match status" value="1"/>
</dbReference>
<evidence type="ECO:0000256" key="1">
    <source>
        <dbReference type="SAM" id="MobiDB-lite"/>
    </source>
</evidence>
<dbReference type="PIRSF" id="PIRSF012318">
    <property type="entry name" value="UCP012318"/>
    <property type="match status" value="1"/>
</dbReference>
<dbReference type="InterPro" id="IPR011197">
    <property type="entry name" value="UCP012318"/>
</dbReference>
<proteinExistence type="predicted"/>
<accession>A0A1N7Q7G5</accession>
<dbReference type="Proteomes" id="UP000185678">
    <property type="component" value="Unassembled WGS sequence"/>
</dbReference>
<protein>
    <submittedName>
        <fullName evidence="2">Uncharacterized conserved protein, contains ferritin-like DUF455 domain</fullName>
    </submittedName>
</protein>
<evidence type="ECO:0000313" key="3">
    <source>
        <dbReference type="Proteomes" id="UP000185678"/>
    </source>
</evidence>
<dbReference type="STRING" id="80876.SAMN05421779_11160"/>
<sequence>MLLSVFQRIVCGDRIAMACCSAKRAIIAFVLDLPCDPCLQKRLSMSVVACTDLSEQHLPATLAEAAVLVLTTSSPADKCALTKLIADAWAAGRIAGVGCCPPPDRPARPEHPQLLPPKDMPKRSTGPGKGRPALIHALCHIELNAVDLAWDIVARFTDQDLPRAFYDDWVQVAVDEALHYQMLEQMLIGLGEHYGAFPAHDGLWQAAEQTAHSLSARLAIVPCTHEARGLDTTPPTLARLQAQGEQAMADALQIIYRDEITHVAAGVRWLTLVAERQGTDPAALFATELGRHYKGGLKPPFNDAARAEAGMTPAWYMPVARMDEKMAG</sequence>
<dbReference type="AlphaFoldDB" id="A0A1N7Q7G5"/>
<gene>
    <name evidence="2" type="ORF">SAMN05421779_11160</name>
</gene>
<feature type="region of interest" description="Disordered" evidence="1">
    <location>
        <begin position="106"/>
        <end position="129"/>
    </location>
</feature>
<dbReference type="EMBL" id="FTOA01000011">
    <property type="protein sequence ID" value="SIT18795.1"/>
    <property type="molecule type" value="Genomic_DNA"/>
</dbReference>